<sequence length="118" mass="12813">MTHAACLAALCAATLLPSAARAVDPVVAHPGNYSVLIENDRVRVIAHRDMPGDRTVEHDHPAFVLVALRAFERRITLPDGRVIMRKFAPGDVIYSGPQTHIGENIGTTPTEAVLIELR</sequence>
<comment type="caution">
    <text evidence="2">The sequence shown here is derived from an EMBL/GenBank/DDBJ whole genome shotgun (WGS) entry which is preliminary data.</text>
</comment>
<evidence type="ECO:0000256" key="1">
    <source>
        <dbReference type="SAM" id="SignalP"/>
    </source>
</evidence>
<keyword evidence="3" id="KW-1185">Reference proteome</keyword>
<gene>
    <name evidence="2" type="ORF">LNKW23_19760</name>
</gene>
<dbReference type="RefSeq" id="WP_285671553.1">
    <property type="nucleotide sequence ID" value="NZ_BSYI01000013.1"/>
</dbReference>
<proteinExistence type="predicted"/>
<dbReference type="Proteomes" id="UP001239909">
    <property type="component" value="Unassembled WGS sequence"/>
</dbReference>
<dbReference type="InterPro" id="IPR014710">
    <property type="entry name" value="RmlC-like_jellyroll"/>
</dbReference>
<name>A0ABQ6LPG0_9RHOB</name>
<dbReference type="Gene3D" id="2.60.120.10">
    <property type="entry name" value="Jelly Rolls"/>
    <property type="match status" value="1"/>
</dbReference>
<evidence type="ECO:0000313" key="3">
    <source>
        <dbReference type="Proteomes" id="UP001239909"/>
    </source>
</evidence>
<protein>
    <recommendedName>
        <fullName evidence="4">Cytoplasmic protein</fullName>
    </recommendedName>
</protein>
<dbReference type="EMBL" id="BSYI01000013">
    <property type="protein sequence ID" value="GMG82763.1"/>
    <property type="molecule type" value="Genomic_DNA"/>
</dbReference>
<accession>A0ABQ6LPG0</accession>
<keyword evidence="1" id="KW-0732">Signal</keyword>
<evidence type="ECO:0000313" key="2">
    <source>
        <dbReference type="EMBL" id="GMG82763.1"/>
    </source>
</evidence>
<dbReference type="InterPro" id="IPR011051">
    <property type="entry name" value="RmlC_Cupin_sf"/>
</dbReference>
<feature type="chain" id="PRO_5045827930" description="Cytoplasmic protein" evidence="1">
    <location>
        <begin position="23"/>
        <end position="118"/>
    </location>
</feature>
<feature type="signal peptide" evidence="1">
    <location>
        <begin position="1"/>
        <end position="22"/>
    </location>
</feature>
<organism evidence="2 3">
    <name type="scientific">Paralimibaculum aggregatum</name>
    <dbReference type="NCBI Taxonomy" id="3036245"/>
    <lineage>
        <taxon>Bacteria</taxon>
        <taxon>Pseudomonadati</taxon>
        <taxon>Pseudomonadota</taxon>
        <taxon>Alphaproteobacteria</taxon>
        <taxon>Rhodobacterales</taxon>
        <taxon>Paracoccaceae</taxon>
        <taxon>Paralimibaculum</taxon>
    </lineage>
</organism>
<evidence type="ECO:0008006" key="4">
    <source>
        <dbReference type="Google" id="ProtNLM"/>
    </source>
</evidence>
<dbReference type="SUPFAM" id="SSF51182">
    <property type="entry name" value="RmlC-like cupins"/>
    <property type="match status" value="1"/>
</dbReference>
<reference evidence="2 3" key="1">
    <citation type="submission" date="2023-04" db="EMBL/GenBank/DDBJ databases">
        <title>Marinoamorphus aggregata gen. nov., sp. Nov., isolate from tissue of brittle star Ophioplocus japonicus.</title>
        <authorList>
            <person name="Kawano K."/>
            <person name="Sawayama S."/>
            <person name="Nakagawa S."/>
        </authorList>
    </citation>
    <scope>NUCLEOTIDE SEQUENCE [LARGE SCALE GENOMIC DNA]</scope>
    <source>
        <strain evidence="2 3">NKW23</strain>
    </source>
</reference>